<dbReference type="Gene3D" id="2.60.120.260">
    <property type="entry name" value="Galactose-binding domain-like"/>
    <property type="match status" value="1"/>
</dbReference>
<dbReference type="Proteomes" id="UP000663829">
    <property type="component" value="Unassembled WGS sequence"/>
</dbReference>
<reference evidence="2" key="1">
    <citation type="submission" date="2021-02" db="EMBL/GenBank/DDBJ databases">
        <authorList>
            <person name="Nowell W R."/>
        </authorList>
    </citation>
    <scope>NUCLEOTIDE SEQUENCE</scope>
</reference>
<dbReference type="Proteomes" id="UP000677228">
    <property type="component" value="Unassembled WGS sequence"/>
</dbReference>
<dbReference type="Proteomes" id="UP000681722">
    <property type="component" value="Unassembled WGS sequence"/>
</dbReference>
<evidence type="ECO:0000313" key="3">
    <source>
        <dbReference type="EMBL" id="CAF3891672.1"/>
    </source>
</evidence>
<dbReference type="EMBL" id="CAJOBC010075373">
    <property type="protein sequence ID" value="CAF4256941.1"/>
    <property type="molecule type" value="Genomic_DNA"/>
</dbReference>
<dbReference type="AlphaFoldDB" id="A0A815IMH6"/>
<comment type="caution">
    <text evidence="2">The sequence shown here is derived from an EMBL/GenBank/DDBJ whole genome shotgun (WGS) entry which is preliminary data.</text>
</comment>
<dbReference type="EMBL" id="CAJNOK010010565">
    <property type="protein sequence ID" value="CAF1119046.1"/>
    <property type="molecule type" value="Genomic_DNA"/>
</dbReference>
<evidence type="ECO:0000313" key="2">
    <source>
        <dbReference type="EMBL" id="CAF1370793.1"/>
    </source>
</evidence>
<dbReference type="EMBL" id="CAJOBA010016435">
    <property type="protein sequence ID" value="CAF3891672.1"/>
    <property type="molecule type" value="Genomic_DNA"/>
</dbReference>
<proteinExistence type="predicted"/>
<evidence type="ECO:0000313" key="4">
    <source>
        <dbReference type="EMBL" id="CAF4256941.1"/>
    </source>
</evidence>
<gene>
    <name evidence="2" type="ORF">GPM918_LOCUS31846</name>
    <name evidence="1" type="ORF">OVA965_LOCUS20087</name>
    <name evidence="4" type="ORF">SRO942_LOCUS32499</name>
    <name evidence="3" type="ORF">TMI583_LOCUS20362</name>
</gene>
<organism evidence="2 5">
    <name type="scientific">Didymodactylos carnosus</name>
    <dbReference type="NCBI Taxonomy" id="1234261"/>
    <lineage>
        <taxon>Eukaryota</taxon>
        <taxon>Metazoa</taxon>
        <taxon>Spiralia</taxon>
        <taxon>Gnathifera</taxon>
        <taxon>Rotifera</taxon>
        <taxon>Eurotatoria</taxon>
        <taxon>Bdelloidea</taxon>
        <taxon>Philodinida</taxon>
        <taxon>Philodinidae</taxon>
        <taxon>Didymodactylos</taxon>
    </lineage>
</organism>
<dbReference type="OrthoDB" id="10040463at2759"/>
<sequence length="177" mass="19228">MIISLLREQCYNISFLGTTTPVVPTTTIYTNQILNQTSATTNRQIYLLSSPLTASPLLSQVSALYIAQSTYETLTFGIRNDPGYTWIDNISVLSNGHELLVNGNFEYANNTGWQGASHLGNTCGVCSSYCYNDGVTGNPDYVSQTFQTTPGSLLYISFYIGWSGSGSAVLANVTIYP</sequence>
<dbReference type="EMBL" id="CAJNOQ010015897">
    <property type="protein sequence ID" value="CAF1370793.1"/>
    <property type="molecule type" value="Genomic_DNA"/>
</dbReference>
<evidence type="ECO:0000313" key="1">
    <source>
        <dbReference type="EMBL" id="CAF1119046.1"/>
    </source>
</evidence>
<dbReference type="Proteomes" id="UP000682733">
    <property type="component" value="Unassembled WGS sequence"/>
</dbReference>
<accession>A0A815IMH6</accession>
<evidence type="ECO:0000313" key="5">
    <source>
        <dbReference type="Proteomes" id="UP000663829"/>
    </source>
</evidence>
<protein>
    <submittedName>
        <fullName evidence="2">Uncharacterized protein</fullName>
    </submittedName>
</protein>
<name>A0A815IMH6_9BILA</name>
<keyword evidence="5" id="KW-1185">Reference proteome</keyword>